<gene>
    <name evidence="2" type="ORF">FC80_GL000110</name>
</gene>
<dbReference type="PATRIC" id="fig|1423729.3.peg.113"/>
<dbReference type="RefSeq" id="WP_057828412.1">
    <property type="nucleotide sequence ID" value="NZ_AYZE01000008.1"/>
</dbReference>
<dbReference type="InterPro" id="IPR006680">
    <property type="entry name" value="Amidohydro-rel"/>
</dbReference>
<dbReference type="PANTHER" id="PTHR43383:SF2">
    <property type="entry name" value="AMIDOHYDROLASE 2 FAMILY PROTEIN"/>
    <property type="match status" value="1"/>
</dbReference>
<dbReference type="PANTHER" id="PTHR43383">
    <property type="entry name" value="NODULIN 6"/>
    <property type="match status" value="1"/>
</dbReference>
<evidence type="ECO:0000313" key="3">
    <source>
        <dbReference type="Proteomes" id="UP000051131"/>
    </source>
</evidence>
<keyword evidence="3" id="KW-1185">Reference proteome</keyword>
<dbReference type="Pfam" id="PF04909">
    <property type="entry name" value="Amidohydro_2"/>
    <property type="match status" value="1"/>
</dbReference>
<dbReference type="OrthoDB" id="8244441at2"/>
<reference evidence="2 3" key="1">
    <citation type="journal article" date="2015" name="Genome Announc.">
        <title>Expanding the biotechnology potential of lactobacilli through comparative genomics of 213 strains and associated genera.</title>
        <authorList>
            <person name="Sun Z."/>
            <person name="Harris H.M."/>
            <person name="McCann A."/>
            <person name="Guo C."/>
            <person name="Argimon S."/>
            <person name="Zhang W."/>
            <person name="Yang X."/>
            <person name="Jeffery I.B."/>
            <person name="Cooney J.C."/>
            <person name="Kagawa T.F."/>
            <person name="Liu W."/>
            <person name="Song Y."/>
            <person name="Salvetti E."/>
            <person name="Wrobel A."/>
            <person name="Rasinkangas P."/>
            <person name="Parkhill J."/>
            <person name="Rea M.C."/>
            <person name="O'Sullivan O."/>
            <person name="Ritari J."/>
            <person name="Douillard F.P."/>
            <person name="Paul Ross R."/>
            <person name="Yang R."/>
            <person name="Briner A.E."/>
            <person name="Felis G.E."/>
            <person name="de Vos W.M."/>
            <person name="Barrangou R."/>
            <person name="Klaenhammer T.R."/>
            <person name="Caufield P.W."/>
            <person name="Cui Y."/>
            <person name="Zhang H."/>
            <person name="O'Toole P.W."/>
        </authorList>
    </citation>
    <scope>NUCLEOTIDE SEQUENCE [LARGE SCALE GENOMIC DNA]</scope>
    <source>
        <strain evidence="2 3">DSM 21116</strain>
    </source>
</reference>
<evidence type="ECO:0000313" key="2">
    <source>
        <dbReference type="EMBL" id="KRM91932.1"/>
    </source>
</evidence>
<dbReference type="EMBL" id="AYZE01000008">
    <property type="protein sequence ID" value="KRM91932.1"/>
    <property type="molecule type" value="Genomic_DNA"/>
</dbReference>
<organism evidence="2 3">
    <name type="scientific">Liquorilactobacillus cacaonum DSM 21116</name>
    <dbReference type="NCBI Taxonomy" id="1423729"/>
    <lineage>
        <taxon>Bacteria</taxon>
        <taxon>Bacillati</taxon>
        <taxon>Bacillota</taxon>
        <taxon>Bacilli</taxon>
        <taxon>Lactobacillales</taxon>
        <taxon>Lactobacillaceae</taxon>
        <taxon>Liquorilactobacillus</taxon>
    </lineage>
</organism>
<evidence type="ECO:0000259" key="1">
    <source>
        <dbReference type="Pfam" id="PF04909"/>
    </source>
</evidence>
<feature type="domain" description="Amidohydrolase-related" evidence="1">
    <location>
        <begin position="202"/>
        <end position="365"/>
    </location>
</feature>
<keyword evidence="2" id="KW-0378">Hydrolase</keyword>
<comment type="caution">
    <text evidence="2">The sequence shown here is derived from an EMBL/GenBank/DDBJ whole genome shotgun (WGS) entry which is preliminary data.</text>
</comment>
<dbReference type="InterPro" id="IPR032466">
    <property type="entry name" value="Metal_Hydrolase"/>
</dbReference>
<accession>A0A0R2CVH5</accession>
<protein>
    <submittedName>
        <fullName evidence="2">Metal-dependent hydrolase of the TIM-barrel fold protein</fullName>
    </submittedName>
</protein>
<sequence length="371" mass="43331">MNLSEFIKSMPLLDHHCHYLISADATNREKRLAQVSTEADNDYPLEDTKNRMAWLEFKDEAKHFYKGNDQDYLRDLNGEEYKEYNQSIFKYYNYQMLLIDTGFVPKNPITSDSETEELTGVLIRKIYRIETHAESWMEKKSSFEQWWEALKSDVEQASQNGYVGFKSIAAYRFGLRLKKVGEAEAKKEFDAWKKSGNTRLTNPTIICFILWNLAPILAKQKMPLQFHVGYGDADTDMFEGNPLLMRVFLNRWSMEGLIVVLLHCYPYHREAGYLASVFPNLYFDTSLINPLGPTSVERVLDEALELAPYSRYLFASDASTYPEMYGVAARKFKNALLNHFTGLEIAREKKEEWIRMICYQTSTNIYLKERI</sequence>
<dbReference type="Gene3D" id="3.20.20.140">
    <property type="entry name" value="Metal-dependent hydrolases"/>
    <property type="match status" value="1"/>
</dbReference>
<name>A0A0R2CVH5_9LACO</name>
<dbReference type="GO" id="GO:0016787">
    <property type="term" value="F:hydrolase activity"/>
    <property type="evidence" value="ECO:0007669"/>
    <property type="project" value="UniProtKB-KW"/>
</dbReference>
<dbReference type="Proteomes" id="UP000051131">
    <property type="component" value="Unassembled WGS sequence"/>
</dbReference>
<proteinExistence type="predicted"/>
<dbReference type="AlphaFoldDB" id="A0A0R2CVH5"/>
<dbReference type="STRING" id="1423729.FC80_GL000110"/>
<dbReference type="SUPFAM" id="SSF51556">
    <property type="entry name" value="Metallo-dependent hydrolases"/>
    <property type="match status" value="1"/>
</dbReference>